<evidence type="ECO:0000256" key="1">
    <source>
        <dbReference type="ARBA" id="ARBA00001947"/>
    </source>
</evidence>
<dbReference type="AlphaFoldDB" id="A0A2N3PWU3"/>
<evidence type="ECO:0000256" key="2">
    <source>
        <dbReference type="ARBA" id="ARBA00007357"/>
    </source>
</evidence>
<reference evidence="12" key="1">
    <citation type="submission" date="2017-12" db="EMBL/GenBank/DDBJ databases">
        <title>Draft genome sequence of Telmatospirillum siberiense 26-4b1T, an acidotolerant peatland alphaproteobacterium potentially involved in sulfur cycling.</title>
        <authorList>
            <person name="Hausmann B."/>
            <person name="Pjevac P."/>
            <person name="Schreck K."/>
            <person name="Herbold C.W."/>
            <person name="Daims H."/>
            <person name="Wagner M."/>
            <person name="Pester M."/>
            <person name="Loy A."/>
        </authorList>
    </citation>
    <scope>NUCLEOTIDE SEQUENCE [LARGE SCALE GENOMIC DNA]</scope>
    <source>
        <strain evidence="12">26-4b1</strain>
    </source>
</reference>
<dbReference type="EMBL" id="PIUM01000008">
    <property type="protein sequence ID" value="PKU24882.1"/>
    <property type="molecule type" value="Genomic_DNA"/>
</dbReference>
<dbReference type="InterPro" id="IPR042089">
    <property type="entry name" value="Peptidase_M13_dom_2"/>
</dbReference>
<protein>
    <submittedName>
        <fullName evidence="11">M13 family peptidase</fullName>
    </submittedName>
</protein>
<dbReference type="InterPro" id="IPR000718">
    <property type="entry name" value="Peptidase_M13"/>
</dbReference>
<dbReference type="Gene3D" id="1.10.1380.10">
    <property type="entry name" value="Neutral endopeptidase , domain2"/>
    <property type="match status" value="1"/>
</dbReference>
<keyword evidence="7" id="KW-0482">Metalloprotease</keyword>
<accession>A0A2N3PWU3</accession>
<dbReference type="GO" id="GO:0004222">
    <property type="term" value="F:metalloendopeptidase activity"/>
    <property type="evidence" value="ECO:0007669"/>
    <property type="project" value="InterPro"/>
</dbReference>
<keyword evidence="3" id="KW-0645">Protease</keyword>
<dbReference type="Gene3D" id="3.40.390.10">
    <property type="entry name" value="Collagenase (Catalytic Domain)"/>
    <property type="match status" value="1"/>
</dbReference>
<dbReference type="PANTHER" id="PTHR11733">
    <property type="entry name" value="ZINC METALLOPROTEASE FAMILY M13 NEPRILYSIN-RELATED"/>
    <property type="match status" value="1"/>
</dbReference>
<comment type="similarity">
    <text evidence="2">Belongs to the peptidase M13 family.</text>
</comment>
<dbReference type="Proteomes" id="UP000233293">
    <property type="component" value="Unassembled WGS sequence"/>
</dbReference>
<evidence type="ECO:0000256" key="7">
    <source>
        <dbReference type="ARBA" id="ARBA00023049"/>
    </source>
</evidence>
<evidence type="ECO:0000256" key="3">
    <source>
        <dbReference type="ARBA" id="ARBA00022670"/>
    </source>
</evidence>
<dbReference type="Pfam" id="PF05649">
    <property type="entry name" value="Peptidase_M13_N"/>
    <property type="match status" value="1"/>
</dbReference>
<feature type="domain" description="Peptidase M13 C-terminal" evidence="9">
    <location>
        <begin position="470"/>
        <end position="671"/>
    </location>
</feature>
<feature type="chain" id="PRO_5014749186" evidence="8">
    <location>
        <begin position="22"/>
        <end position="672"/>
    </location>
</feature>
<dbReference type="OrthoDB" id="9775677at2"/>
<dbReference type="InterPro" id="IPR018497">
    <property type="entry name" value="Peptidase_M13_C"/>
</dbReference>
<name>A0A2N3PWU3_9PROT</name>
<organism evidence="11 12">
    <name type="scientific">Telmatospirillum siberiense</name>
    <dbReference type="NCBI Taxonomy" id="382514"/>
    <lineage>
        <taxon>Bacteria</taxon>
        <taxon>Pseudomonadati</taxon>
        <taxon>Pseudomonadota</taxon>
        <taxon>Alphaproteobacteria</taxon>
        <taxon>Rhodospirillales</taxon>
        <taxon>Rhodospirillaceae</taxon>
        <taxon>Telmatospirillum</taxon>
    </lineage>
</organism>
<dbReference type="GO" id="GO:0016485">
    <property type="term" value="P:protein processing"/>
    <property type="evidence" value="ECO:0007669"/>
    <property type="project" value="TreeGrafter"/>
</dbReference>
<keyword evidence="8" id="KW-0732">Signal</keyword>
<proteinExistence type="inferred from homology"/>
<dbReference type="PANTHER" id="PTHR11733:SF167">
    <property type="entry name" value="FI17812P1-RELATED"/>
    <property type="match status" value="1"/>
</dbReference>
<dbReference type="PRINTS" id="PR00786">
    <property type="entry name" value="NEPRILYSIN"/>
</dbReference>
<dbReference type="Pfam" id="PF01431">
    <property type="entry name" value="Peptidase_M13"/>
    <property type="match status" value="1"/>
</dbReference>
<dbReference type="InterPro" id="IPR008753">
    <property type="entry name" value="Peptidase_M13_N"/>
</dbReference>
<dbReference type="InterPro" id="IPR024079">
    <property type="entry name" value="MetalloPept_cat_dom_sf"/>
</dbReference>
<evidence type="ECO:0000259" key="10">
    <source>
        <dbReference type="Pfam" id="PF05649"/>
    </source>
</evidence>
<evidence type="ECO:0000313" key="11">
    <source>
        <dbReference type="EMBL" id="PKU24882.1"/>
    </source>
</evidence>
<dbReference type="SUPFAM" id="SSF55486">
    <property type="entry name" value="Metalloproteases ('zincins'), catalytic domain"/>
    <property type="match status" value="1"/>
</dbReference>
<dbReference type="PROSITE" id="PS51885">
    <property type="entry name" value="NEPRILYSIN"/>
    <property type="match status" value="1"/>
</dbReference>
<evidence type="ECO:0000256" key="6">
    <source>
        <dbReference type="ARBA" id="ARBA00022833"/>
    </source>
</evidence>
<evidence type="ECO:0000256" key="5">
    <source>
        <dbReference type="ARBA" id="ARBA00022801"/>
    </source>
</evidence>
<keyword evidence="6" id="KW-0862">Zinc</keyword>
<dbReference type="CDD" id="cd08662">
    <property type="entry name" value="M13"/>
    <property type="match status" value="1"/>
</dbReference>
<keyword evidence="12" id="KW-1185">Reference proteome</keyword>
<sequence length="672" mass="74502">MRGLLALAVCASFGAVPAARADAGAISKPMSLKEMVDPAISPCQDFFQYVCRNWQAANPIPDDQSRWGQFYVLREANLAKLRGLLENVGSDATREARRAGDFYGACMDEDGIEAKGIEPLKSLLAEIDDLAGKRELTPLLAKLHRWGISGFFAFGSARDPEDSERQIAGADQGGLGLPDRDFYFRKDAKAVQQRDAYQAHIAKMFTLAGEEAEQAGRRAKAVLDLETAMAEVSLDRVSRRDPRKVNKPMPFAQFESEAPDFDWAAYAKDLGAPAFDRINDQSSAYLSKIGGIIATASLDDVKSYLRWHLLHSAVRLLPKAFVEENFDFYGRTLAGTPALQPRWKRCVQLTDHALGEDLGRLFVARYYPPAAKSRMRELVSAVHVSFGRLIAEADWMTPGTKAKAQAKLALMASKIGYPDKWRDYSSVAVSRDDALGNFWRANAFEMARDLEKIGAEVDHGEWHMTPPTVNAYYSGENNDINFPAGILQYPFFDKDADDALNFGAIGMVIGHEMTHGFDDQGRQYDGKGNLVDWWTTEDARKFGAKSQCLVDEYGTFVAEGAVTLNGKLTLGENTADNGGARIAYWALKKYLAGKKVGKIDGWTPEQRFFIGMARVWCGSERPETRRLQAQVDPHSLAEYRVNGVVANMPEFARAFSCVPGDAMVRKDSCKVW</sequence>
<feature type="domain" description="Peptidase M13 N-terminal" evidence="10">
    <location>
        <begin position="42"/>
        <end position="418"/>
    </location>
</feature>
<evidence type="ECO:0000256" key="8">
    <source>
        <dbReference type="SAM" id="SignalP"/>
    </source>
</evidence>
<evidence type="ECO:0000313" key="12">
    <source>
        <dbReference type="Proteomes" id="UP000233293"/>
    </source>
</evidence>
<feature type="signal peptide" evidence="8">
    <location>
        <begin position="1"/>
        <end position="21"/>
    </location>
</feature>
<keyword evidence="4" id="KW-0479">Metal-binding</keyword>
<evidence type="ECO:0000259" key="9">
    <source>
        <dbReference type="Pfam" id="PF01431"/>
    </source>
</evidence>
<dbReference type="GO" id="GO:0005886">
    <property type="term" value="C:plasma membrane"/>
    <property type="evidence" value="ECO:0007669"/>
    <property type="project" value="TreeGrafter"/>
</dbReference>
<dbReference type="GO" id="GO:0046872">
    <property type="term" value="F:metal ion binding"/>
    <property type="evidence" value="ECO:0007669"/>
    <property type="project" value="UniProtKB-KW"/>
</dbReference>
<evidence type="ECO:0000256" key="4">
    <source>
        <dbReference type="ARBA" id="ARBA00022723"/>
    </source>
</evidence>
<comment type="caution">
    <text evidence="11">The sequence shown here is derived from an EMBL/GenBank/DDBJ whole genome shotgun (WGS) entry which is preliminary data.</text>
</comment>
<gene>
    <name evidence="11" type="ORF">CWS72_09620</name>
</gene>
<comment type="cofactor">
    <cofactor evidence="1">
        <name>Zn(2+)</name>
        <dbReference type="ChEBI" id="CHEBI:29105"/>
    </cofactor>
</comment>
<keyword evidence="5" id="KW-0378">Hydrolase</keyword>